<evidence type="ECO:0000256" key="2">
    <source>
        <dbReference type="ARBA" id="ARBA00022771"/>
    </source>
</evidence>
<dbReference type="SMART" id="SM00184">
    <property type="entry name" value="RING"/>
    <property type="match status" value="1"/>
</dbReference>
<keyword evidence="2 4" id="KW-0863">Zinc-finger</keyword>
<feature type="domain" description="RING-type" evidence="6">
    <location>
        <begin position="113"/>
        <end position="151"/>
    </location>
</feature>
<feature type="compositionally biased region" description="Basic and acidic residues" evidence="5">
    <location>
        <begin position="67"/>
        <end position="83"/>
    </location>
</feature>
<proteinExistence type="predicted"/>
<protein>
    <recommendedName>
        <fullName evidence="6">RING-type domain-containing protein</fullName>
    </recommendedName>
</protein>
<evidence type="ECO:0000256" key="1">
    <source>
        <dbReference type="ARBA" id="ARBA00022723"/>
    </source>
</evidence>
<dbReference type="InterPro" id="IPR001841">
    <property type="entry name" value="Znf_RING"/>
</dbReference>
<dbReference type="InterPro" id="IPR017907">
    <property type="entry name" value="Znf_RING_CS"/>
</dbReference>
<evidence type="ECO:0000313" key="7">
    <source>
        <dbReference type="EMBL" id="KAG6474682.1"/>
    </source>
</evidence>
<dbReference type="OrthoDB" id="1711136at2759"/>
<evidence type="ECO:0000259" key="6">
    <source>
        <dbReference type="PROSITE" id="PS50089"/>
    </source>
</evidence>
<evidence type="ECO:0000256" key="4">
    <source>
        <dbReference type="PROSITE-ProRule" id="PRU00175"/>
    </source>
</evidence>
<keyword evidence="3" id="KW-0862">Zinc</keyword>
<dbReference type="PROSITE" id="PS00518">
    <property type="entry name" value="ZF_RING_1"/>
    <property type="match status" value="1"/>
</dbReference>
<dbReference type="Pfam" id="PF13920">
    <property type="entry name" value="zf-C3HC4_3"/>
    <property type="match status" value="1"/>
</dbReference>
<accession>A0A8J5C8H2</accession>
<gene>
    <name evidence="7" type="ORF">ZIOFF_068620</name>
</gene>
<dbReference type="PROSITE" id="PS50089">
    <property type="entry name" value="ZF_RING_2"/>
    <property type="match status" value="1"/>
</dbReference>
<name>A0A8J5C8H2_ZINOF</name>
<evidence type="ECO:0000313" key="8">
    <source>
        <dbReference type="Proteomes" id="UP000734854"/>
    </source>
</evidence>
<sequence length="161" mass="17790">MKGGGRRKWNRLRRQIALMGCCASDWGFRATEDGRDLPIDPDQTEAAGEVVDLATALAAERRRRHRAVMERERASGGREEGDQARAPTLMKLLEEEERGDGEGSSGSDRWCCCCVCMGRRNGAAFIPCGHTFCRACAREMRAARGACPLCNRPIADVLDIF</sequence>
<feature type="region of interest" description="Disordered" evidence="5">
    <location>
        <begin position="64"/>
        <end position="87"/>
    </location>
</feature>
<dbReference type="EMBL" id="JACMSC010000019">
    <property type="protein sequence ID" value="KAG6474682.1"/>
    <property type="molecule type" value="Genomic_DNA"/>
</dbReference>
<evidence type="ECO:0000256" key="3">
    <source>
        <dbReference type="ARBA" id="ARBA00022833"/>
    </source>
</evidence>
<dbReference type="AlphaFoldDB" id="A0A8J5C8H2"/>
<reference evidence="7 8" key="1">
    <citation type="submission" date="2020-08" db="EMBL/GenBank/DDBJ databases">
        <title>Plant Genome Project.</title>
        <authorList>
            <person name="Zhang R.-G."/>
        </authorList>
    </citation>
    <scope>NUCLEOTIDE SEQUENCE [LARGE SCALE GENOMIC DNA]</scope>
    <source>
        <tissue evidence="7">Rhizome</tissue>
    </source>
</reference>
<keyword evidence="1" id="KW-0479">Metal-binding</keyword>
<keyword evidence="8" id="KW-1185">Reference proteome</keyword>
<dbReference type="GO" id="GO:0008270">
    <property type="term" value="F:zinc ion binding"/>
    <property type="evidence" value="ECO:0007669"/>
    <property type="project" value="UniProtKB-KW"/>
</dbReference>
<evidence type="ECO:0000256" key="5">
    <source>
        <dbReference type="SAM" id="MobiDB-lite"/>
    </source>
</evidence>
<dbReference type="Proteomes" id="UP000734854">
    <property type="component" value="Unassembled WGS sequence"/>
</dbReference>
<organism evidence="7 8">
    <name type="scientific">Zingiber officinale</name>
    <name type="common">Ginger</name>
    <name type="synonym">Amomum zingiber</name>
    <dbReference type="NCBI Taxonomy" id="94328"/>
    <lineage>
        <taxon>Eukaryota</taxon>
        <taxon>Viridiplantae</taxon>
        <taxon>Streptophyta</taxon>
        <taxon>Embryophyta</taxon>
        <taxon>Tracheophyta</taxon>
        <taxon>Spermatophyta</taxon>
        <taxon>Magnoliopsida</taxon>
        <taxon>Liliopsida</taxon>
        <taxon>Zingiberales</taxon>
        <taxon>Zingiberaceae</taxon>
        <taxon>Zingiber</taxon>
    </lineage>
</organism>
<comment type="caution">
    <text evidence="7">The sequence shown here is derived from an EMBL/GenBank/DDBJ whole genome shotgun (WGS) entry which is preliminary data.</text>
</comment>
<dbReference type="PANTHER" id="PTHR46629">
    <property type="entry name" value="OS01G0917900 PROTEIN"/>
    <property type="match status" value="1"/>
</dbReference>